<feature type="compositionally biased region" description="Low complexity" evidence="2">
    <location>
        <begin position="315"/>
        <end position="326"/>
    </location>
</feature>
<feature type="compositionally biased region" description="Gly residues" evidence="2">
    <location>
        <begin position="550"/>
        <end position="561"/>
    </location>
</feature>
<name>A0A8H5G7M6_9AGAR</name>
<protein>
    <submittedName>
        <fullName evidence="3">Uncharacterized protein</fullName>
    </submittedName>
</protein>
<organism evidence="3 4">
    <name type="scientific">Leucocoprinus leucothites</name>
    <dbReference type="NCBI Taxonomy" id="201217"/>
    <lineage>
        <taxon>Eukaryota</taxon>
        <taxon>Fungi</taxon>
        <taxon>Dikarya</taxon>
        <taxon>Basidiomycota</taxon>
        <taxon>Agaricomycotina</taxon>
        <taxon>Agaricomycetes</taxon>
        <taxon>Agaricomycetidae</taxon>
        <taxon>Agaricales</taxon>
        <taxon>Agaricineae</taxon>
        <taxon>Agaricaceae</taxon>
        <taxon>Leucocoprinus</taxon>
    </lineage>
</organism>
<evidence type="ECO:0000313" key="4">
    <source>
        <dbReference type="Proteomes" id="UP000559027"/>
    </source>
</evidence>
<feature type="compositionally biased region" description="Acidic residues" evidence="2">
    <location>
        <begin position="608"/>
        <end position="626"/>
    </location>
</feature>
<feature type="compositionally biased region" description="Basic and acidic residues" evidence="2">
    <location>
        <begin position="110"/>
        <end position="127"/>
    </location>
</feature>
<feature type="compositionally biased region" description="Low complexity" evidence="2">
    <location>
        <begin position="128"/>
        <end position="155"/>
    </location>
</feature>
<feature type="region of interest" description="Disordered" evidence="2">
    <location>
        <begin position="85"/>
        <end position="230"/>
    </location>
</feature>
<feature type="region of interest" description="Disordered" evidence="2">
    <location>
        <begin position="844"/>
        <end position="865"/>
    </location>
</feature>
<feature type="coiled-coil region" evidence="1">
    <location>
        <begin position="486"/>
        <end position="544"/>
    </location>
</feature>
<feature type="compositionally biased region" description="Acidic residues" evidence="2">
    <location>
        <begin position="854"/>
        <end position="865"/>
    </location>
</feature>
<feature type="region of interest" description="Disordered" evidence="2">
    <location>
        <begin position="391"/>
        <end position="418"/>
    </location>
</feature>
<feature type="region of interest" description="Disordered" evidence="2">
    <location>
        <begin position="545"/>
        <end position="567"/>
    </location>
</feature>
<dbReference type="EMBL" id="JAACJO010000004">
    <property type="protein sequence ID" value="KAF5359695.1"/>
    <property type="molecule type" value="Genomic_DNA"/>
</dbReference>
<feature type="region of interest" description="Disordered" evidence="2">
    <location>
        <begin position="579"/>
        <end position="626"/>
    </location>
</feature>
<sequence length="1095" mass="117835">MASHTDIERELYTLFTDHPSSNVNDSGEPVIPADALVDVLSALTDVSSVPLLSDEENAMLKALLENNPGLEVTPSILLQFIAEKTRNSPSPSPDHQDDSQQRQLSPEADSPSRGRDQERQYSGDSYHRSSSNESNSASYYSGSRPPSRGPLGRSPFDMERRQRTTPLNAAPSSWSSAKRPAPASRRRSIDGSTGRPDSEFSVSPSSFSRSTSGTIRTRTPSNPASPSSAYADLGGSFSPIGSPTFSHSYPRPLSRSGSTSASAYNQSFGSIFSPGSGPGVNLGDESLDDETVVTNALLNTSGEYRSDESFNAGISSLPMPSSSLSDSDSDDEQDSSLVLDRNIASSTASMEPLERLEALQRQNTDLGRKLMEAERTLQNRLAEHESELEEMQGKLEEMRSELSATKREEKELRSKERQNTTQISALELEVSKITKALESAKSTYTSLQRQYQEQCTFSEKYRSDLRAREETIRTLREAASLHELESNKWAREQQSYEERIAHLEEELGVAQGVYVQLDEQKQENMLLKETIDRMRFEMDEMRANAALGLPPGGGGAGGSGPGSLSKTLGAELMGKMQWEGEGDDEGAGGQEVEESLDEGSSLEVPERSEDESVTAVEDDEDTEDEDVIQTIITRKKRKVASRAKELPHPSGKKSHTFQERTSGIEQEHSINLEELKEYSDIAIQYDPTLVCVSSGVQTLPPPITPTSTIGIQITPPEIPIRTFAIQTDPPPASPKKVTIEMEIQTETIAEEEDHTAATTTGTATPVQGEGIESLASSSSTILPPTPKAHARTLSSEDEPPTYNQVAAQRAEEEKERRIVNEALARWHVGAKLRSLVASTIDHTHTHLHKRRTGEEEEEAAGAEDDGVQVEPIEGGVAEDLAEEWKALKEELGVECLVIDKILEQSTKIPRNAVANPSSSSATAADDAKGKRRSGRFFNIYNTYVYGSADGSTPSTSSPSSSGQKSFSTTLTNLATQTLLFASASAVVFVALTPYLLSTLSPLANIPGGPNGYDRAAWASFNALGGGGGEGIAFAPRAAAAAGWLPFGGGHAFDGGLGGAGAGGGMAGNGQATEAVWRVLERVGGGAARMARGWPT</sequence>
<comment type="caution">
    <text evidence="3">The sequence shown here is derived from an EMBL/GenBank/DDBJ whole genome shotgun (WGS) entry which is preliminary data.</text>
</comment>
<evidence type="ECO:0000256" key="1">
    <source>
        <dbReference type="SAM" id="Coils"/>
    </source>
</evidence>
<feature type="region of interest" description="Disordered" evidence="2">
    <location>
        <begin position="307"/>
        <end position="336"/>
    </location>
</feature>
<accession>A0A8H5G7M6</accession>
<feature type="compositionally biased region" description="Acidic residues" evidence="2">
    <location>
        <begin position="580"/>
        <end position="597"/>
    </location>
</feature>
<gene>
    <name evidence="3" type="ORF">D9756_003571</name>
</gene>
<feature type="region of interest" description="Disordered" evidence="2">
    <location>
        <begin position="775"/>
        <end position="801"/>
    </location>
</feature>
<feature type="region of interest" description="Disordered" evidence="2">
    <location>
        <begin position="638"/>
        <end position="665"/>
    </location>
</feature>
<reference evidence="3 4" key="1">
    <citation type="journal article" date="2020" name="ISME J.">
        <title>Uncovering the hidden diversity of litter-decomposition mechanisms in mushroom-forming fungi.</title>
        <authorList>
            <person name="Floudas D."/>
            <person name="Bentzer J."/>
            <person name="Ahren D."/>
            <person name="Johansson T."/>
            <person name="Persson P."/>
            <person name="Tunlid A."/>
        </authorList>
    </citation>
    <scope>NUCLEOTIDE SEQUENCE [LARGE SCALE GENOMIC DNA]</scope>
    <source>
        <strain evidence="3 4">CBS 146.42</strain>
    </source>
</reference>
<evidence type="ECO:0000313" key="3">
    <source>
        <dbReference type="EMBL" id="KAF5359695.1"/>
    </source>
</evidence>
<evidence type="ECO:0000256" key="2">
    <source>
        <dbReference type="SAM" id="MobiDB-lite"/>
    </source>
</evidence>
<keyword evidence="1" id="KW-0175">Coiled coil</keyword>
<feature type="compositionally biased region" description="Low complexity" evidence="2">
    <location>
        <begin position="199"/>
        <end position="230"/>
    </location>
</feature>
<proteinExistence type="predicted"/>
<dbReference type="OrthoDB" id="432685at2759"/>
<dbReference type="AlphaFoldDB" id="A0A8H5G7M6"/>
<keyword evidence="4" id="KW-1185">Reference proteome</keyword>
<feature type="compositionally biased region" description="Low complexity" evidence="2">
    <location>
        <begin position="169"/>
        <end position="183"/>
    </location>
</feature>
<dbReference type="Proteomes" id="UP000559027">
    <property type="component" value="Unassembled WGS sequence"/>
</dbReference>